<dbReference type="InterPro" id="IPR051606">
    <property type="entry name" value="Polyketide_Oxido-like"/>
</dbReference>
<dbReference type="GO" id="GO:0042602">
    <property type="term" value="F:riboflavin reductase (NADPH) activity"/>
    <property type="evidence" value="ECO:0007669"/>
    <property type="project" value="TreeGrafter"/>
</dbReference>
<keyword evidence="3" id="KW-1185">Reference proteome</keyword>
<evidence type="ECO:0000259" key="1">
    <source>
        <dbReference type="Pfam" id="PF13460"/>
    </source>
</evidence>
<protein>
    <submittedName>
        <fullName evidence="2">NADH-flavin reductase</fullName>
    </submittedName>
</protein>
<evidence type="ECO:0000313" key="2">
    <source>
        <dbReference type="EMBL" id="OPA79058.1"/>
    </source>
</evidence>
<dbReference type="Pfam" id="PF13460">
    <property type="entry name" value="NAD_binding_10"/>
    <property type="match status" value="1"/>
</dbReference>
<dbReference type="OrthoDB" id="9790734at2"/>
<dbReference type="InterPro" id="IPR036291">
    <property type="entry name" value="NAD(P)-bd_dom_sf"/>
</dbReference>
<evidence type="ECO:0000313" key="3">
    <source>
        <dbReference type="Proteomes" id="UP000190188"/>
    </source>
</evidence>
<dbReference type="AlphaFoldDB" id="A0A1T2XGW2"/>
<organism evidence="2 3">
    <name type="scientific">Paenibacillus selenitireducens</name>
    <dbReference type="NCBI Taxonomy" id="1324314"/>
    <lineage>
        <taxon>Bacteria</taxon>
        <taxon>Bacillati</taxon>
        <taxon>Bacillota</taxon>
        <taxon>Bacilli</taxon>
        <taxon>Bacillales</taxon>
        <taxon>Paenibacillaceae</taxon>
        <taxon>Paenibacillus</taxon>
    </lineage>
</organism>
<dbReference type="PANTHER" id="PTHR43355">
    <property type="entry name" value="FLAVIN REDUCTASE (NADPH)"/>
    <property type="match status" value="1"/>
</dbReference>
<dbReference type="STRING" id="1324314.BVG16_08110"/>
<dbReference type="GO" id="GO:0004074">
    <property type="term" value="F:biliverdin reductase [NAD(P)H] activity"/>
    <property type="evidence" value="ECO:0007669"/>
    <property type="project" value="TreeGrafter"/>
</dbReference>
<comment type="caution">
    <text evidence="2">The sequence shown here is derived from an EMBL/GenBank/DDBJ whole genome shotgun (WGS) entry which is preliminary data.</text>
</comment>
<dbReference type="PANTHER" id="PTHR43355:SF2">
    <property type="entry name" value="FLAVIN REDUCTASE (NADPH)"/>
    <property type="match status" value="1"/>
</dbReference>
<gene>
    <name evidence="2" type="ORF">BVG16_08110</name>
</gene>
<sequence>MLQTRKIAIIGGTGRVGKYIAKRAVENGYHVRMLVRNPDNMIFRDHRIEIIQGDVLDVISLRTVLKSCDIVMNTFGQPAKAEPVYSQVTEQILNIMDEFDICRYIGVTGGSLNVTGDQKSIKNKIGARLFALFFSKMIIDKRRELKILEKSQVDWTLVRLPFVMEGKEKGKIKENELDMPGNFITNNDIASFLIRQIDDKKYLRKTPLISG</sequence>
<proteinExistence type="predicted"/>
<feature type="domain" description="NAD(P)-binding" evidence="1">
    <location>
        <begin position="11"/>
        <end position="199"/>
    </location>
</feature>
<accession>A0A1T2XGW2</accession>
<reference evidence="2 3" key="1">
    <citation type="submission" date="2017-01" db="EMBL/GenBank/DDBJ databases">
        <title>Genome analysis of Paenibacillus selenitrireducens ES3-24.</title>
        <authorList>
            <person name="Xu D."/>
            <person name="Yao R."/>
            <person name="Zheng S."/>
        </authorList>
    </citation>
    <scope>NUCLEOTIDE SEQUENCE [LARGE SCALE GENOMIC DNA]</scope>
    <source>
        <strain evidence="2 3">ES3-24</strain>
    </source>
</reference>
<dbReference type="Proteomes" id="UP000190188">
    <property type="component" value="Unassembled WGS sequence"/>
</dbReference>
<dbReference type="Gene3D" id="3.40.50.720">
    <property type="entry name" value="NAD(P)-binding Rossmann-like Domain"/>
    <property type="match status" value="1"/>
</dbReference>
<dbReference type="InterPro" id="IPR016040">
    <property type="entry name" value="NAD(P)-bd_dom"/>
</dbReference>
<name>A0A1T2XGW2_9BACL</name>
<dbReference type="RefSeq" id="WP_078498058.1">
    <property type="nucleotide sequence ID" value="NZ_MSZX01000003.1"/>
</dbReference>
<dbReference type="SUPFAM" id="SSF51735">
    <property type="entry name" value="NAD(P)-binding Rossmann-fold domains"/>
    <property type="match status" value="1"/>
</dbReference>
<dbReference type="EMBL" id="MSZX01000003">
    <property type="protein sequence ID" value="OPA79058.1"/>
    <property type="molecule type" value="Genomic_DNA"/>
</dbReference>